<evidence type="ECO:0000256" key="1">
    <source>
        <dbReference type="ARBA" id="ARBA00022801"/>
    </source>
</evidence>
<accession>A0A7X5LPY4</accession>
<dbReference type="InterPro" id="IPR001375">
    <property type="entry name" value="Peptidase_S9_cat"/>
</dbReference>
<organism evidence="3 4">
    <name type="scientific">Alteromonas profundi</name>
    <dbReference type="NCBI Taxonomy" id="2696062"/>
    <lineage>
        <taxon>Bacteria</taxon>
        <taxon>Pseudomonadati</taxon>
        <taxon>Pseudomonadota</taxon>
        <taxon>Gammaproteobacteria</taxon>
        <taxon>Alteromonadales</taxon>
        <taxon>Alteromonadaceae</taxon>
        <taxon>Alteromonas/Salinimonas group</taxon>
        <taxon>Alteromonas</taxon>
    </lineage>
</organism>
<dbReference type="SUPFAM" id="SSF53474">
    <property type="entry name" value="alpha/beta-Hydrolases"/>
    <property type="match status" value="1"/>
</dbReference>
<proteinExistence type="predicted"/>
<dbReference type="GO" id="GO:0006508">
    <property type="term" value="P:proteolysis"/>
    <property type="evidence" value="ECO:0007669"/>
    <property type="project" value="InterPro"/>
</dbReference>
<dbReference type="Proteomes" id="UP000470213">
    <property type="component" value="Unassembled WGS sequence"/>
</dbReference>
<name>A0A7X5LPY4_9ALTE</name>
<dbReference type="Pfam" id="PF00326">
    <property type="entry name" value="Peptidase_S9"/>
    <property type="match status" value="1"/>
</dbReference>
<sequence>MARIITLFVVLFVTSTLADIHVPTRSFVQLPDVVDVQLSPSGNRLAMLKRVVSNGERLFVVELTDLESGKKGYPVVRKKHEFDVYNMVWASDEHLLLQVDFFQQLKIENTGFNPKISERRLMILNINKGTLRNVLSKKTMNRFQSRGWQPQFQDTVVDLLPHDPEHILHALDWNARQTPQVFKVNLNTLARTTEMIGKENWSNFVADRQGNVRAGIYKEIISGGLVDTKVMFELHVKDEKSNKWRVLARFEQNSDDSVWPLGFTKDPNILLVKSRYEGRDAIYKIDLKNADQRTLFYANDTNISGTLFYSNKTNNPVGYITNTNVIFWDEEYQGFKQRIDAALPNTDNRVISFDKTENKYLVFSKNDVDSGTYYLGNRKEKSLLPIAYTHSGLDPANLAKTTQHTFVARDGTTRNLFVTLPPNLTDEPVPSIVYVTEGIGDSRTGGFDFKTQLWANRGYAVVQINFRRPLSGYYGFMHGDVTQWAPTLYNDVADAYEWGKKENIIDPQNTCVFGQHFAGYIALMARAHNPSMFQCAATIAPVTDINNYLFANKGFTIYEQLIAGWSSNGNIQQKYSPISYADQVATPTFIAHGEDDGIVRVTQSQLLSEALSNQDVAVKYVEIPDEDSYFSTDESRLKVYSELEAFFASSLSNNASG</sequence>
<dbReference type="PANTHER" id="PTHR42776:SF27">
    <property type="entry name" value="DIPEPTIDYL PEPTIDASE FAMILY MEMBER 6"/>
    <property type="match status" value="1"/>
</dbReference>
<keyword evidence="1" id="KW-0378">Hydrolase</keyword>
<dbReference type="RefSeq" id="WP_163087474.1">
    <property type="nucleotide sequence ID" value="NZ_JAAAWN010000025.1"/>
</dbReference>
<evidence type="ECO:0000259" key="2">
    <source>
        <dbReference type="Pfam" id="PF00326"/>
    </source>
</evidence>
<evidence type="ECO:0000313" key="3">
    <source>
        <dbReference type="EMBL" id="NDV92605.1"/>
    </source>
</evidence>
<dbReference type="PANTHER" id="PTHR42776">
    <property type="entry name" value="SERINE PEPTIDASE S9 FAMILY MEMBER"/>
    <property type="match status" value="1"/>
</dbReference>
<dbReference type="InterPro" id="IPR029058">
    <property type="entry name" value="AB_hydrolase_fold"/>
</dbReference>
<protein>
    <submittedName>
        <fullName evidence="3">Prolyl oligopeptidase family serine peptidase</fullName>
    </submittedName>
</protein>
<dbReference type="GO" id="GO:0004252">
    <property type="term" value="F:serine-type endopeptidase activity"/>
    <property type="evidence" value="ECO:0007669"/>
    <property type="project" value="TreeGrafter"/>
</dbReference>
<feature type="domain" description="Peptidase S9 prolyl oligopeptidase catalytic" evidence="2">
    <location>
        <begin position="447"/>
        <end position="652"/>
    </location>
</feature>
<reference evidence="3 4" key="1">
    <citation type="submission" date="2020-01" db="EMBL/GenBank/DDBJ databases">
        <authorList>
            <person name="Chen J."/>
            <person name="Zhu S."/>
            <person name="Yang J."/>
        </authorList>
    </citation>
    <scope>NUCLEOTIDE SEQUENCE [LARGE SCALE GENOMIC DNA]</scope>
    <source>
        <strain evidence="3 4">345S023</strain>
    </source>
</reference>
<comment type="caution">
    <text evidence="3">The sequence shown here is derived from an EMBL/GenBank/DDBJ whole genome shotgun (WGS) entry which is preliminary data.</text>
</comment>
<gene>
    <name evidence="3" type="ORF">GTH32_15630</name>
</gene>
<keyword evidence="4" id="KW-1185">Reference proteome</keyword>
<dbReference type="SUPFAM" id="SSF82171">
    <property type="entry name" value="DPP6 N-terminal domain-like"/>
    <property type="match status" value="1"/>
</dbReference>
<dbReference type="Gene3D" id="3.40.50.1820">
    <property type="entry name" value="alpha/beta hydrolase"/>
    <property type="match status" value="1"/>
</dbReference>
<evidence type="ECO:0000313" key="4">
    <source>
        <dbReference type="Proteomes" id="UP000470213"/>
    </source>
</evidence>
<dbReference type="AlphaFoldDB" id="A0A7X5LPY4"/>
<dbReference type="EMBL" id="JAAAWN010000025">
    <property type="protein sequence ID" value="NDV92605.1"/>
    <property type="molecule type" value="Genomic_DNA"/>
</dbReference>